<keyword evidence="6" id="KW-1185">Reference proteome</keyword>
<evidence type="ECO:0000256" key="2">
    <source>
        <dbReference type="ARBA" id="ARBA00022679"/>
    </source>
</evidence>
<gene>
    <name evidence="5" type="ORF">PQU92_06240</name>
</gene>
<dbReference type="PANTHER" id="PTHR20961">
    <property type="entry name" value="GLYCOSYLTRANSFERASE"/>
    <property type="match status" value="1"/>
</dbReference>
<evidence type="ECO:0000256" key="3">
    <source>
        <dbReference type="ARBA" id="ARBA00023180"/>
    </source>
</evidence>
<keyword evidence="2" id="KW-0808">Transferase</keyword>
<keyword evidence="1" id="KW-0328">Glycosyltransferase</keyword>
<proteinExistence type="predicted"/>
<accession>A0ABT5HSF1</accession>
<dbReference type="Proteomes" id="UP001214854">
    <property type="component" value="Unassembled WGS sequence"/>
</dbReference>
<dbReference type="EMBL" id="JAQQKX010000004">
    <property type="protein sequence ID" value="MDC7682867.1"/>
    <property type="molecule type" value="Genomic_DNA"/>
</dbReference>
<evidence type="ECO:0000313" key="5">
    <source>
        <dbReference type="EMBL" id="MDC7682867.1"/>
    </source>
</evidence>
<dbReference type="Pfam" id="PF04577">
    <property type="entry name" value="Glyco_transf_61"/>
    <property type="match status" value="1"/>
</dbReference>
<dbReference type="InterPro" id="IPR007657">
    <property type="entry name" value="Glycosyltransferase_61"/>
</dbReference>
<reference evidence="5 6" key="1">
    <citation type="submission" date="2023-01" db="EMBL/GenBank/DDBJ databases">
        <title>Novel species of the genus Asticcacaulis isolated from rivers.</title>
        <authorList>
            <person name="Lu H."/>
        </authorList>
    </citation>
    <scope>NUCLEOTIDE SEQUENCE [LARGE SCALE GENOMIC DNA]</scope>
    <source>
        <strain evidence="5 6">BYS171W</strain>
    </source>
</reference>
<evidence type="ECO:0000313" key="6">
    <source>
        <dbReference type="Proteomes" id="UP001214854"/>
    </source>
</evidence>
<keyword evidence="3" id="KW-0325">Glycoprotein</keyword>
<name>A0ABT5HSF1_9CAUL</name>
<protein>
    <submittedName>
        <fullName evidence="5">Glycosyltransferase 61 family protein</fullName>
    </submittedName>
</protein>
<dbReference type="InterPro" id="IPR049625">
    <property type="entry name" value="Glyco_transf_61_cat"/>
</dbReference>
<feature type="domain" description="Glycosyltransferase 61 catalytic" evidence="4">
    <location>
        <begin position="144"/>
        <end position="314"/>
    </location>
</feature>
<sequence>MSHTIRVETIEHAVDNGLRPEDYATLAVLEESQAFEGVPPIPCDILPRQFGYWFHTGPGFAEGLTTYGHKILSAEKAYVLGTDGVVVYNGKSGRWVDTTSLNYARPDRPGCQFIRATDHLLIPPPQRALSGVYFLGYNAGHSNYAHWVTDALPLLQYYLEHFAPLGVKVLLPAQRTTFVEFYVQLLKIPAHLIEYIDDEIVEVETLYYPSFFSFDRIPFSAVNMLKAIKRDYLPARVAKARRIFVSRRETPLRALLNEPRIIEVLTDAGFDIIVPGEMPVYEQIEMFRSAEIVVAVHGAGLANIVFCDPGTRIIELFPEYTVSSLFWILATHFDLKYGALFGTSFDQDGALSDQNGSWNAPFIINEDKLRTCLIG</sequence>
<comment type="caution">
    <text evidence="5">The sequence shown here is derived from an EMBL/GenBank/DDBJ whole genome shotgun (WGS) entry which is preliminary data.</text>
</comment>
<dbReference type="RefSeq" id="WP_272747354.1">
    <property type="nucleotide sequence ID" value="NZ_JAQQKX010000004.1"/>
</dbReference>
<evidence type="ECO:0000256" key="1">
    <source>
        <dbReference type="ARBA" id="ARBA00022676"/>
    </source>
</evidence>
<organism evidence="5 6">
    <name type="scientific">Asticcacaulis aquaticus</name>
    <dbReference type="NCBI Taxonomy" id="2984212"/>
    <lineage>
        <taxon>Bacteria</taxon>
        <taxon>Pseudomonadati</taxon>
        <taxon>Pseudomonadota</taxon>
        <taxon>Alphaproteobacteria</taxon>
        <taxon>Caulobacterales</taxon>
        <taxon>Caulobacteraceae</taxon>
        <taxon>Asticcacaulis</taxon>
    </lineage>
</organism>
<evidence type="ECO:0000259" key="4">
    <source>
        <dbReference type="Pfam" id="PF04577"/>
    </source>
</evidence>